<evidence type="ECO:0000256" key="1">
    <source>
        <dbReference type="SAM" id="Phobius"/>
    </source>
</evidence>
<evidence type="ECO:0000313" key="2">
    <source>
        <dbReference type="EMBL" id="GIQ71079.1"/>
    </source>
</evidence>
<comment type="caution">
    <text evidence="2">The sequence shown here is derived from an EMBL/GenBank/DDBJ whole genome shotgun (WGS) entry which is preliminary data.</text>
</comment>
<keyword evidence="1" id="KW-0472">Membrane</keyword>
<keyword evidence="3" id="KW-1185">Reference proteome</keyword>
<organism evidence="2 3">
    <name type="scientific">Xylanibacillus composti</name>
    <dbReference type="NCBI Taxonomy" id="1572762"/>
    <lineage>
        <taxon>Bacteria</taxon>
        <taxon>Bacillati</taxon>
        <taxon>Bacillota</taxon>
        <taxon>Bacilli</taxon>
        <taxon>Bacillales</taxon>
        <taxon>Paenibacillaceae</taxon>
        <taxon>Xylanibacillus</taxon>
    </lineage>
</organism>
<dbReference type="Proteomes" id="UP000677918">
    <property type="component" value="Unassembled WGS sequence"/>
</dbReference>
<sequence>MLLLGMLISLGAALGSYWRWMRDKHYRDIAASACILSGGMLLGILLMLHVKLPFLLDFVAAVFRPLTNMLETWLS</sequence>
<dbReference type="EMBL" id="BOVK01000069">
    <property type="protein sequence ID" value="GIQ71079.1"/>
    <property type="molecule type" value="Genomic_DNA"/>
</dbReference>
<keyword evidence="1" id="KW-0812">Transmembrane</keyword>
<reference evidence="2" key="1">
    <citation type="submission" date="2021-04" db="EMBL/GenBank/DDBJ databases">
        <title>Draft genome sequence of Xylanibacillus composti strain K13.</title>
        <authorList>
            <person name="Uke A."/>
            <person name="Chhe C."/>
            <person name="Baramee S."/>
            <person name="Kosugi A."/>
        </authorList>
    </citation>
    <scope>NUCLEOTIDE SEQUENCE</scope>
    <source>
        <strain evidence="2">K13</strain>
    </source>
</reference>
<protein>
    <submittedName>
        <fullName evidence="2">Uncharacterized protein</fullName>
    </submittedName>
</protein>
<name>A0A8J4H8L3_9BACL</name>
<evidence type="ECO:0000313" key="3">
    <source>
        <dbReference type="Proteomes" id="UP000677918"/>
    </source>
</evidence>
<accession>A0A8J4H8L3</accession>
<dbReference type="AlphaFoldDB" id="A0A8J4H8L3"/>
<dbReference type="RefSeq" id="WP_213413886.1">
    <property type="nucleotide sequence ID" value="NZ_BOVK01000069.1"/>
</dbReference>
<keyword evidence="1" id="KW-1133">Transmembrane helix</keyword>
<proteinExistence type="predicted"/>
<gene>
    <name evidence="2" type="ORF">XYCOK13_39030</name>
</gene>
<feature type="transmembrane region" description="Helical" evidence="1">
    <location>
        <begin position="25"/>
        <end position="48"/>
    </location>
</feature>